<dbReference type="GO" id="GO:0048820">
    <property type="term" value="P:hair follicle maturation"/>
    <property type="evidence" value="ECO:0007669"/>
    <property type="project" value="Ensembl"/>
</dbReference>
<dbReference type="AlphaFoldDB" id="A0A2K5WL96"/>
<dbReference type="InterPro" id="IPR002464">
    <property type="entry name" value="DNA/RNA_helicase_DEAH_CS"/>
</dbReference>
<dbReference type="InterPro" id="IPR014013">
    <property type="entry name" value="Helic_SF1/SF2_ATP-bd_DinG/Rad3"/>
</dbReference>
<evidence type="ECO:0000313" key="28">
    <source>
        <dbReference type="Proteomes" id="UP000233100"/>
    </source>
</evidence>
<dbReference type="InterPro" id="IPR001945">
    <property type="entry name" value="RAD3/XPD"/>
</dbReference>
<dbReference type="CDD" id="cd17969">
    <property type="entry name" value="DEAHc_XPD"/>
    <property type="match status" value="1"/>
</dbReference>
<dbReference type="EC" id="5.6.2.3" evidence="19"/>
<proteinExistence type="inferred from homology"/>
<evidence type="ECO:0000256" key="18">
    <source>
        <dbReference type="ARBA" id="ARBA00023242"/>
    </source>
</evidence>
<dbReference type="VEuPathDB" id="HostDB:ENSMFAG00000037898"/>
<comment type="subcellular location">
    <subcellularLocation>
        <location evidence="2">Nucleus</location>
    </subcellularLocation>
</comment>
<evidence type="ECO:0000256" key="25">
    <source>
        <dbReference type="ARBA" id="ARBA00082576"/>
    </source>
</evidence>
<dbReference type="GO" id="GO:0006357">
    <property type="term" value="P:regulation of transcription by RNA polymerase II"/>
    <property type="evidence" value="ECO:0007669"/>
    <property type="project" value="Ensembl"/>
</dbReference>
<dbReference type="GO" id="GO:0021510">
    <property type="term" value="P:spinal cord development"/>
    <property type="evidence" value="ECO:0007669"/>
    <property type="project" value="Ensembl"/>
</dbReference>
<keyword evidence="15" id="KW-0238">DNA-binding</keyword>
<evidence type="ECO:0000256" key="4">
    <source>
        <dbReference type="ARBA" id="ARBA00014344"/>
    </source>
</evidence>
<evidence type="ECO:0000256" key="11">
    <source>
        <dbReference type="ARBA" id="ARBA00022829"/>
    </source>
</evidence>
<dbReference type="GO" id="GO:0048009">
    <property type="term" value="P:insulin-like growth factor receptor signaling pathway"/>
    <property type="evidence" value="ECO:0007669"/>
    <property type="project" value="Ensembl"/>
</dbReference>
<evidence type="ECO:0000256" key="1">
    <source>
        <dbReference type="ARBA" id="ARBA00001966"/>
    </source>
</evidence>
<dbReference type="Pfam" id="PF06777">
    <property type="entry name" value="HBB"/>
    <property type="match status" value="1"/>
</dbReference>
<dbReference type="GO" id="GO:0006283">
    <property type="term" value="P:transcription-coupled nucleotide-excision repair"/>
    <property type="evidence" value="ECO:0007669"/>
    <property type="project" value="Ensembl"/>
</dbReference>
<dbReference type="GO" id="GO:0003684">
    <property type="term" value="F:damaged DNA binding"/>
    <property type="evidence" value="ECO:0007669"/>
    <property type="project" value="TreeGrafter"/>
</dbReference>
<dbReference type="Pfam" id="PF06733">
    <property type="entry name" value="DEAD_2"/>
    <property type="match status" value="1"/>
</dbReference>
<dbReference type="GO" id="GO:0035264">
    <property type="term" value="P:multicellular organism growth"/>
    <property type="evidence" value="ECO:0007669"/>
    <property type="project" value="Ensembl"/>
</dbReference>
<keyword evidence="7" id="KW-0547">Nucleotide-binding</keyword>
<dbReference type="InterPro" id="IPR010614">
    <property type="entry name" value="RAD3-like_helicase_DEAD"/>
</dbReference>
<dbReference type="CDD" id="cd18788">
    <property type="entry name" value="SF2_C_XPD"/>
    <property type="match status" value="1"/>
</dbReference>
<feature type="domain" description="Helicase ATP-binding" evidence="26">
    <location>
        <begin position="1"/>
        <end position="259"/>
    </location>
</feature>
<dbReference type="GO" id="GO:0071817">
    <property type="term" value="C:MMXD complex"/>
    <property type="evidence" value="ECO:0007669"/>
    <property type="project" value="Ensembl"/>
</dbReference>
<dbReference type="GO" id="GO:0071425">
    <property type="term" value="P:hematopoietic stem cell proliferation"/>
    <property type="evidence" value="ECO:0007669"/>
    <property type="project" value="Ensembl"/>
</dbReference>
<comment type="cofactor">
    <cofactor evidence="1">
        <name>[4Fe-4S] cluster</name>
        <dbReference type="ChEBI" id="CHEBI:49883"/>
    </cofactor>
</comment>
<dbReference type="GO" id="GO:0008340">
    <property type="term" value="P:determination of adult lifespan"/>
    <property type="evidence" value="ECO:0007669"/>
    <property type="project" value="Ensembl"/>
</dbReference>
<evidence type="ECO:0000259" key="26">
    <source>
        <dbReference type="PROSITE" id="PS51193"/>
    </source>
</evidence>
<dbReference type="GO" id="GO:0060218">
    <property type="term" value="P:hematopoietic stem cell differentiation"/>
    <property type="evidence" value="ECO:0007669"/>
    <property type="project" value="Ensembl"/>
</dbReference>
<keyword evidence="28" id="KW-1185">Reference proteome</keyword>
<dbReference type="GO" id="GO:0006362">
    <property type="term" value="P:transcription elongation by RNA polymerase I"/>
    <property type="evidence" value="ECO:0007669"/>
    <property type="project" value="Ensembl"/>
</dbReference>
<dbReference type="GO" id="GO:0000462">
    <property type="term" value="P:maturation of SSU-rRNA from tricistronic rRNA transcript (SSU-rRNA, 5.8S rRNA, LSU-rRNA)"/>
    <property type="evidence" value="ECO:0007669"/>
    <property type="project" value="Ensembl"/>
</dbReference>
<gene>
    <name evidence="27" type="primary">ERCC2</name>
</gene>
<dbReference type="PRINTS" id="PR00852">
    <property type="entry name" value="XRODRMPGMNTD"/>
</dbReference>
<dbReference type="SMART" id="SM00491">
    <property type="entry name" value="HELICc2"/>
    <property type="match status" value="1"/>
</dbReference>
<dbReference type="InterPro" id="IPR045028">
    <property type="entry name" value="DinG/Rad3-like"/>
</dbReference>
<keyword evidence="18" id="KW-0539">Nucleus</keyword>
<keyword evidence="12" id="KW-0067">ATP-binding</keyword>
<dbReference type="GO" id="GO:0046872">
    <property type="term" value="F:metal ion binding"/>
    <property type="evidence" value="ECO:0007669"/>
    <property type="project" value="UniProtKB-KW"/>
</dbReference>
<dbReference type="GO" id="GO:0043139">
    <property type="term" value="F:5'-3' DNA helicase activity"/>
    <property type="evidence" value="ECO:0007669"/>
    <property type="project" value="UniProtKB-EC"/>
</dbReference>
<dbReference type="GO" id="GO:0035315">
    <property type="term" value="P:hair cell differentiation"/>
    <property type="evidence" value="ECO:0007669"/>
    <property type="project" value="Ensembl"/>
</dbReference>
<dbReference type="PROSITE" id="PS51193">
    <property type="entry name" value="HELICASE_ATP_BIND_2"/>
    <property type="match status" value="1"/>
</dbReference>
<dbReference type="GO" id="GO:0005524">
    <property type="term" value="F:ATP binding"/>
    <property type="evidence" value="ECO:0007669"/>
    <property type="project" value="UniProtKB-KW"/>
</dbReference>
<reference evidence="27 28" key="1">
    <citation type="submission" date="2013-03" db="EMBL/GenBank/DDBJ databases">
        <authorList>
            <person name="Warren W."/>
            <person name="Wilson R.K."/>
        </authorList>
    </citation>
    <scope>NUCLEOTIDE SEQUENCE</scope>
</reference>
<evidence type="ECO:0000256" key="5">
    <source>
        <dbReference type="ARBA" id="ARBA00022485"/>
    </source>
</evidence>
<evidence type="ECO:0000256" key="14">
    <source>
        <dbReference type="ARBA" id="ARBA00023014"/>
    </source>
</evidence>
<comment type="catalytic activity">
    <reaction evidence="20">
        <text>ATP + H2O = ADP + phosphate + H(+)</text>
        <dbReference type="Rhea" id="RHEA:13065"/>
        <dbReference type="ChEBI" id="CHEBI:15377"/>
        <dbReference type="ChEBI" id="CHEBI:15378"/>
        <dbReference type="ChEBI" id="CHEBI:30616"/>
        <dbReference type="ChEBI" id="CHEBI:43474"/>
        <dbReference type="ChEBI" id="CHEBI:456216"/>
        <dbReference type="EC" id="5.6.2.3"/>
    </reaction>
</comment>
<dbReference type="STRING" id="9541.ENSMFAP00000037945"/>
<protein>
    <recommendedName>
        <fullName evidence="4">General transcription and DNA repair factor IIH helicase subunit XPD</fullName>
        <ecNumber evidence="19">5.6.2.3</ecNumber>
    </recommendedName>
    <alternativeName>
        <fullName evidence="22">CXPD</fullName>
    </alternativeName>
    <alternativeName>
        <fullName evidence="23">DNA 5'-3' helicase XPD</fullName>
    </alternativeName>
    <alternativeName>
        <fullName evidence="21">DNA excision repair protein ERCC-2</fullName>
    </alternativeName>
    <alternativeName>
        <fullName evidence="24">DNA repair protein complementing XP-D cells</fullName>
    </alternativeName>
    <alternativeName>
        <fullName evidence="25">Xeroderma pigmentosum group D-complementing protein</fullName>
    </alternativeName>
</protein>
<dbReference type="GO" id="GO:0006979">
    <property type="term" value="P:response to oxidative stress"/>
    <property type="evidence" value="ECO:0007669"/>
    <property type="project" value="Ensembl"/>
</dbReference>
<dbReference type="Pfam" id="PF13307">
    <property type="entry name" value="Helicase_C_2"/>
    <property type="match status" value="1"/>
</dbReference>
<keyword evidence="11" id="KW-0159">Chromosome partition</keyword>
<dbReference type="GO" id="GO:0005675">
    <property type="term" value="C:transcription factor TFIIH holo complex"/>
    <property type="evidence" value="ECO:0007669"/>
    <property type="project" value="Ensembl"/>
</dbReference>
<dbReference type="GO" id="GO:0045951">
    <property type="term" value="P:positive regulation of mitotic recombination"/>
    <property type="evidence" value="ECO:0007669"/>
    <property type="project" value="TreeGrafter"/>
</dbReference>
<evidence type="ECO:0000256" key="15">
    <source>
        <dbReference type="ARBA" id="ARBA00023125"/>
    </source>
</evidence>
<dbReference type="InterPro" id="IPR006554">
    <property type="entry name" value="Helicase-like_DEXD_c2"/>
</dbReference>
<dbReference type="GO" id="GO:0070516">
    <property type="term" value="C:CAK-ERCC2 complex"/>
    <property type="evidence" value="ECO:0007669"/>
    <property type="project" value="Ensembl"/>
</dbReference>
<dbReference type="FunFam" id="3.40.50.300:FF:000381">
    <property type="entry name" value="TFIIH basal transcription factor complex helicase subunit"/>
    <property type="match status" value="1"/>
</dbReference>
<dbReference type="GO" id="GO:0006367">
    <property type="term" value="P:transcription initiation at RNA polymerase II promoter"/>
    <property type="evidence" value="ECO:0007669"/>
    <property type="project" value="Ensembl"/>
</dbReference>
<dbReference type="GO" id="GO:0030198">
    <property type="term" value="P:extracellular matrix organization"/>
    <property type="evidence" value="ECO:0007669"/>
    <property type="project" value="Ensembl"/>
</dbReference>
<dbReference type="GO" id="GO:0007059">
    <property type="term" value="P:chromosome segregation"/>
    <property type="evidence" value="ECO:0007669"/>
    <property type="project" value="UniProtKB-KW"/>
</dbReference>
<keyword evidence="6" id="KW-0479">Metal-binding</keyword>
<dbReference type="GO" id="GO:0030282">
    <property type="term" value="P:bone mineralization"/>
    <property type="evidence" value="ECO:0007669"/>
    <property type="project" value="Ensembl"/>
</dbReference>
<sequence length="771" mass="87323">MRELKRTLDAKGHGVLEMPSGTGKTVSLLALIMAYQRAYPLEVTKLIYCSRTVPEIEKVIEELRKLLNFYEKQEGEKLPFLGLALSSRKNLCIHPEVTPLRFGKDVDGKCHSLTASYVRAQYQHDTSLPHCRFYEEFDAHGREVPLPAGIYNLDDLKALGRRQGWCPYFLARYSILHANVVVYSYHYLLDPKIADLVSKELARKAVVVFDEAHNIDNVCIDSMSVNLTRRTLDRCQGNLETLQKTVLRWGRGQLEDPGACPGLCLTCPQGCQPHPNPSYLPAGSKRQTSSACGMSTGVWWRGCGRPAPPGRRTPTWPTRCCPTRVLQEAVPGSIRTAEHFLGFLRRLLEYVKWRLRVQHVVQESPPAFLSGLAQRVCIQRKPLRFCAERLRSLLHTLEITDLADFSPLTLLANFATLVSTYAKGFTIIIEPFDDRTPTIANPILHFSCMDASLAIKPVFERFQSVIITSGTLSPLDIYPKILDFHPVTMATFTMTLARVCLCPMIIGRGNDQVAISSKFETREDIAVIRNYGNLLLEMSAVVPDGIVAFFTSYQYMESTVASWYEQGILENIQRNKLLFIETQDGAETSVALEKYQEACENGRGAILLSVARGKVSEGIDFVHHYGRAVIMFGVPYVYTQSRILKARLEYLRDQFQIRENDFLTFDAMRHAAQCVGRAIRGKTDYGLMVFADKRFARGDKRGKLPRWIQEHLTDANLNLTVDEGVQVAKYFLRQMAQPFHREDQLGLSLLSLEQLESEETLQRIEQIAQQL</sequence>
<evidence type="ECO:0000256" key="19">
    <source>
        <dbReference type="ARBA" id="ARBA00044969"/>
    </source>
</evidence>
<evidence type="ECO:0000256" key="2">
    <source>
        <dbReference type="ARBA" id="ARBA00004123"/>
    </source>
</evidence>
<dbReference type="GO" id="GO:0005829">
    <property type="term" value="C:cytosol"/>
    <property type="evidence" value="ECO:0007669"/>
    <property type="project" value="Ensembl"/>
</dbReference>
<keyword evidence="8" id="KW-0227">DNA damage</keyword>
<keyword evidence="5" id="KW-0004">4Fe-4S</keyword>
<evidence type="ECO:0000313" key="27">
    <source>
        <dbReference type="Ensembl" id="ENSMFAP00000037945.2"/>
    </source>
</evidence>
<evidence type="ECO:0000256" key="20">
    <source>
        <dbReference type="ARBA" id="ARBA00048954"/>
    </source>
</evidence>
<dbReference type="GO" id="GO:0005669">
    <property type="term" value="C:transcription factor TFIID complex"/>
    <property type="evidence" value="ECO:0007669"/>
    <property type="project" value="Ensembl"/>
</dbReference>
<evidence type="ECO:0000256" key="17">
    <source>
        <dbReference type="ARBA" id="ARBA00023235"/>
    </source>
</evidence>
<dbReference type="InterPro" id="IPR027417">
    <property type="entry name" value="P-loop_NTPase"/>
</dbReference>
<evidence type="ECO:0000256" key="24">
    <source>
        <dbReference type="ARBA" id="ARBA00081188"/>
    </source>
</evidence>
<dbReference type="SMART" id="SM00488">
    <property type="entry name" value="DEXDc2"/>
    <property type="match status" value="1"/>
</dbReference>
<dbReference type="GO" id="GO:0032289">
    <property type="term" value="P:central nervous system myelin formation"/>
    <property type="evidence" value="ECO:0007669"/>
    <property type="project" value="Ensembl"/>
</dbReference>
<dbReference type="NCBIfam" id="TIGR00604">
    <property type="entry name" value="rad3"/>
    <property type="match status" value="2"/>
</dbReference>
<dbReference type="InterPro" id="IPR006555">
    <property type="entry name" value="ATP-dep_Helicase_C"/>
</dbReference>
<accession>A0A2K5WL96</accession>
<dbReference type="PROSITE" id="PS00690">
    <property type="entry name" value="DEAH_ATP_HELICASE"/>
    <property type="match status" value="1"/>
</dbReference>
<dbReference type="GO" id="GO:0072332">
    <property type="term" value="P:intrinsic apoptotic signaling pathway by p53 class mediator"/>
    <property type="evidence" value="ECO:0007669"/>
    <property type="project" value="Ensembl"/>
</dbReference>
<keyword evidence="16" id="KW-0234">DNA repair</keyword>
<evidence type="ECO:0000256" key="16">
    <source>
        <dbReference type="ARBA" id="ARBA00023204"/>
    </source>
</evidence>
<keyword evidence="10" id="KW-0347">Helicase</keyword>
<dbReference type="Gene3D" id="3.40.50.300">
    <property type="entry name" value="P-loop containing nucleotide triphosphate hydrolases"/>
    <property type="match status" value="3"/>
</dbReference>
<evidence type="ECO:0000256" key="6">
    <source>
        <dbReference type="ARBA" id="ARBA00022723"/>
    </source>
</evidence>
<dbReference type="GO" id="GO:0016818">
    <property type="term" value="F:hydrolase activity, acting on acid anhydrides, in phosphorus-containing anhydrides"/>
    <property type="evidence" value="ECO:0007669"/>
    <property type="project" value="InterPro"/>
</dbReference>
<keyword evidence="13" id="KW-0408">Iron</keyword>
<evidence type="ECO:0000256" key="23">
    <source>
        <dbReference type="ARBA" id="ARBA00081072"/>
    </source>
</evidence>
<dbReference type="GO" id="GO:0000439">
    <property type="term" value="C:transcription factor TFIIH core complex"/>
    <property type="evidence" value="ECO:0007669"/>
    <property type="project" value="Ensembl"/>
</dbReference>
<dbReference type="FunFam" id="3.40.50.300:FF:000135">
    <property type="entry name" value="DNA repair helicase RAD3, putative"/>
    <property type="match status" value="1"/>
</dbReference>
<evidence type="ECO:0000256" key="10">
    <source>
        <dbReference type="ARBA" id="ARBA00022806"/>
    </source>
</evidence>
<dbReference type="GeneTree" id="ENSGT00950000182970"/>
<dbReference type="Bgee" id="ENSMFAG00000037898">
    <property type="expression patterns" value="Expressed in liver and 13 other cell types or tissues"/>
</dbReference>
<dbReference type="PANTHER" id="PTHR11472">
    <property type="entry name" value="DNA REPAIR DEAD HELICASE RAD3/XP-D SUBFAMILY MEMBER"/>
    <property type="match status" value="1"/>
</dbReference>
<dbReference type="FunFam" id="3.40.50.300:FF:000128">
    <property type="entry name" value="Putative DNA repair helicase RAD3"/>
    <property type="match status" value="1"/>
</dbReference>
<dbReference type="GO" id="GO:0001701">
    <property type="term" value="P:in utero embryonic development"/>
    <property type="evidence" value="ECO:0007669"/>
    <property type="project" value="Ensembl"/>
</dbReference>
<keyword evidence="14" id="KW-0411">Iron-sulfur</keyword>
<dbReference type="Gene3D" id="1.10.275.30">
    <property type="match status" value="1"/>
</dbReference>
<evidence type="ECO:0000256" key="3">
    <source>
        <dbReference type="ARBA" id="ARBA00009146"/>
    </source>
</evidence>
<evidence type="ECO:0000256" key="22">
    <source>
        <dbReference type="ARBA" id="ARBA00079246"/>
    </source>
</evidence>
<evidence type="ECO:0000256" key="9">
    <source>
        <dbReference type="ARBA" id="ARBA00022801"/>
    </source>
</evidence>
<evidence type="ECO:0000256" key="13">
    <source>
        <dbReference type="ARBA" id="ARBA00023004"/>
    </source>
</evidence>
<reference evidence="27" key="2">
    <citation type="submission" date="2025-08" db="UniProtKB">
        <authorList>
            <consortium name="Ensembl"/>
        </authorList>
    </citation>
    <scope>IDENTIFICATION</scope>
</reference>
<dbReference type="GO" id="GO:0040016">
    <property type="term" value="P:embryonic cleavage"/>
    <property type="evidence" value="ECO:0007669"/>
    <property type="project" value="Ensembl"/>
</dbReference>
<dbReference type="SUPFAM" id="SSF52540">
    <property type="entry name" value="P-loop containing nucleoside triphosphate hydrolases"/>
    <property type="match status" value="1"/>
</dbReference>
<reference evidence="27" key="3">
    <citation type="submission" date="2025-09" db="UniProtKB">
        <authorList>
            <consortium name="Ensembl"/>
        </authorList>
    </citation>
    <scope>IDENTIFICATION</scope>
</reference>
<name>A0A2K5WL96_MACFA</name>
<dbReference type="GO" id="GO:1901990">
    <property type="term" value="P:regulation of mitotic cell cycle phase transition"/>
    <property type="evidence" value="ECO:0007669"/>
    <property type="project" value="Ensembl"/>
</dbReference>
<comment type="similarity">
    <text evidence="3">Belongs to the helicase family. RAD3/XPD subfamily.</text>
</comment>
<dbReference type="InterPro" id="IPR010643">
    <property type="entry name" value="HBB"/>
</dbReference>
<dbReference type="GO" id="GO:0043249">
    <property type="term" value="P:erythrocyte maturation"/>
    <property type="evidence" value="ECO:0007669"/>
    <property type="project" value="Ensembl"/>
</dbReference>
<evidence type="ECO:0000256" key="21">
    <source>
        <dbReference type="ARBA" id="ARBA00078828"/>
    </source>
</evidence>
<dbReference type="GO" id="GO:0030674">
    <property type="term" value="F:protein-macromolecule adaptor activity"/>
    <property type="evidence" value="ECO:0007669"/>
    <property type="project" value="Ensembl"/>
</dbReference>
<keyword evidence="17" id="KW-0413">Isomerase</keyword>
<dbReference type="GO" id="GO:0009791">
    <property type="term" value="P:post-embryonic development"/>
    <property type="evidence" value="ECO:0007669"/>
    <property type="project" value="Ensembl"/>
</dbReference>
<evidence type="ECO:0000256" key="12">
    <source>
        <dbReference type="ARBA" id="ARBA00022840"/>
    </source>
</evidence>
<keyword evidence="9" id="KW-0378">Hydrolase</keyword>
<dbReference type="Proteomes" id="UP000233100">
    <property type="component" value="Chromosome 19"/>
</dbReference>
<dbReference type="PANTHER" id="PTHR11472:SF1">
    <property type="entry name" value="GENERAL TRANSCRIPTION AND DNA REPAIR FACTOR IIH HELICASE SUBUNIT XPD"/>
    <property type="match status" value="1"/>
</dbReference>
<evidence type="ECO:0000256" key="8">
    <source>
        <dbReference type="ARBA" id="ARBA00022763"/>
    </source>
</evidence>
<organism evidence="27 28">
    <name type="scientific">Macaca fascicularis</name>
    <name type="common">Crab-eating macaque</name>
    <name type="synonym">Cynomolgus monkey</name>
    <dbReference type="NCBI Taxonomy" id="9541"/>
    <lineage>
        <taxon>Eukaryota</taxon>
        <taxon>Metazoa</taxon>
        <taxon>Chordata</taxon>
        <taxon>Craniata</taxon>
        <taxon>Vertebrata</taxon>
        <taxon>Euteleostomi</taxon>
        <taxon>Mammalia</taxon>
        <taxon>Eutheria</taxon>
        <taxon>Euarchontoglires</taxon>
        <taxon>Primates</taxon>
        <taxon>Haplorrhini</taxon>
        <taxon>Catarrhini</taxon>
        <taxon>Cercopithecidae</taxon>
        <taxon>Cercopithecinae</taxon>
        <taxon>Macaca</taxon>
    </lineage>
</organism>
<dbReference type="GO" id="GO:0051539">
    <property type="term" value="F:4 iron, 4 sulfur cluster binding"/>
    <property type="evidence" value="ECO:0007669"/>
    <property type="project" value="UniProtKB-KW"/>
</dbReference>
<dbReference type="InterPro" id="IPR013020">
    <property type="entry name" value="Rad3/Chl1-like"/>
</dbReference>
<dbReference type="Ensembl" id="ENSMFAT00000012197.2">
    <property type="protein sequence ID" value="ENSMFAP00000037945.2"/>
    <property type="gene ID" value="ENSMFAG00000037898.2"/>
</dbReference>
<evidence type="ECO:0000256" key="7">
    <source>
        <dbReference type="ARBA" id="ARBA00022741"/>
    </source>
</evidence>
<dbReference type="GO" id="GO:0009650">
    <property type="term" value="P:UV protection"/>
    <property type="evidence" value="ECO:0007669"/>
    <property type="project" value="Ensembl"/>
</dbReference>